<protein>
    <submittedName>
        <fullName evidence="4">Arginase family protein</fullName>
    </submittedName>
</protein>
<comment type="similarity">
    <text evidence="3">Belongs to the arginase family.</text>
</comment>
<evidence type="ECO:0000256" key="3">
    <source>
        <dbReference type="PROSITE-ProRule" id="PRU00742"/>
    </source>
</evidence>
<dbReference type="STRING" id="568768.GCA_000406125_00515"/>
<dbReference type="OrthoDB" id="9789727at2"/>
<accession>A0A5B8I9U8</accession>
<evidence type="ECO:0000313" key="5">
    <source>
        <dbReference type="Proteomes" id="UP000320591"/>
    </source>
</evidence>
<organism evidence="4 5">
    <name type="scientific">Dickeya poaceiphila</name>
    <dbReference type="NCBI Taxonomy" id="568768"/>
    <lineage>
        <taxon>Bacteria</taxon>
        <taxon>Pseudomonadati</taxon>
        <taxon>Pseudomonadota</taxon>
        <taxon>Gammaproteobacteria</taxon>
        <taxon>Enterobacterales</taxon>
        <taxon>Pectobacteriaceae</taxon>
        <taxon>Dickeya</taxon>
    </lineage>
</organism>
<name>A0A5B8I9U8_9GAMM</name>
<dbReference type="InterPro" id="IPR023696">
    <property type="entry name" value="Ureohydrolase_dom_sf"/>
</dbReference>
<evidence type="ECO:0000256" key="2">
    <source>
        <dbReference type="ARBA" id="ARBA00022801"/>
    </source>
</evidence>
<dbReference type="InterPro" id="IPR006035">
    <property type="entry name" value="Ureohydrolase"/>
</dbReference>
<reference evidence="4 5" key="1">
    <citation type="journal article" date="2019" name="Environ. Microbiol.">
        <title>The phytopathogenic nature of Dickeya aquatica 174/2 and the dynamic early evolution of Dickeya pathogenicity.</title>
        <authorList>
            <person name="Duprey A."/>
            <person name="Taib N."/>
            <person name="Leonard S."/>
            <person name="Garin T."/>
            <person name="Flandrois J.P."/>
            <person name="Nasser W."/>
            <person name="Brochier-Armanet C."/>
            <person name="Reverchon S."/>
        </authorList>
    </citation>
    <scope>NUCLEOTIDE SEQUENCE [LARGE SCALE GENOMIC DNA]</scope>
    <source>
        <strain evidence="4 5">NCPPB 569</strain>
    </source>
</reference>
<dbReference type="GO" id="GO:0033389">
    <property type="term" value="P:putrescine biosynthetic process from arginine, via agmatine"/>
    <property type="evidence" value="ECO:0007669"/>
    <property type="project" value="TreeGrafter"/>
</dbReference>
<evidence type="ECO:0000256" key="1">
    <source>
        <dbReference type="ARBA" id="ARBA00022723"/>
    </source>
</evidence>
<dbReference type="PROSITE" id="PS51409">
    <property type="entry name" value="ARGINASE_2"/>
    <property type="match status" value="1"/>
</dbReference>
<dbReference type="AlphaFoldDB" id="A0A5B8I9U8"/>
<dbReference type="EMBL" id="CP042220">
    <property type="protein sequence ID" value="QDX31412.1"/>
    <property type="molecule type" value="Genomic_DNA"/>
</dbReference>
<dbReference type="GO" id="GO:0046872">
    <property type="term" value="F:metal ion binding"/>
    <property type="evidence" value="ECO:0007669"/>
    <property type="project" value="UniProtKB-KW"/>
</dbReference>
<dbReference type="PANTHER" id="PTHR11358">
    <property type="entry name" value="ARGINASE/AGMATINASE"/>
    <property type="match status" value="1"/>
</dbReference>
<dbReference type="GO" id="GO:0008783">
    <property type="term" value="F:agmatinase activity"/>
    <property type="evidence" value="ECO:0007669"/>
    <property type="project" value="TreeGrafter"/>
</dbReference>
<keyword evidence="5" id="KW-1185">Reference proteome</keyword>
<evidence type="ECO:0000313" key="4">
    <source>
        <dbReference type="EMBL" id="QDX31412.1"/>
    </source>
</evidence>
<dbReference type="Gene3D" id="3.40.800.10">
    <property type="entry name" value="Ureohydrolase domain"/>
    <property type="match status" value="1"/>
</dbReference>
<dbReference type="SUPFAM" id="SSF52768">
    <property type="entry name" value="Arginase/deacetylase"/>
    <property type="match status" value="1"/>
</dbReference>
<dbReference type="Proteomes" id="UP000320591">
    <property type="component" value="Chromosome"/>
</dbReference>
<gene>
    <name evidence="4" type="ORF">Dpoa569_0003433</name>
</gene>
<dbReference type="PANTHER" id="PTHR11358:SF26">
    <property type="entry name" value="GUANIDINO ACID HYDROLASE, MITOCHONDRIAL"/>
    <property type="match status" value="1"/>
</dbReference>
<dbReference type="KEGG" id="dic:Dpoa569_0003433"/>
<proteinExistence type="inferred from homology"/>
<keyword evidence="1" id="KW-0479">Metal-binding</keyword>
<keyword evidence="2" id="KW-0378">Hydrolase</keyword>
<sequence>MAGGWNMHEDDLVINRNAVITEGGDKVELILNERRVSVAVSGKMYQLLRKITEQGISLKKLHSTENELLKEITSLLYFNDILISQKDDELLKDGILYNPARMQKAALSIPDTRLNQWCFFGAPADFALDPPRSPAHGPYIYRKLGRRHAEMRDIGDIAYNTTDNIYSFGKKIQHVVRKIKEKDNKTMMFGGDHSLTYFAVAELSRFIPEIVLIQLDAHSDINTSTDKSNVPLYHANFVSRLVADNAVRTVIQIGVREKTIRYTENYLNSSSITQFSAEMSRDDKKRLASLIAGKEVYISFDADVLDPEIFPHVTTPLDKGMSEEVIIDILSLIKNSCFSVEGADIMEFTCGFDKKGNPFNHEMPLLDKIISLIIS</sequence>
<dbReference type="Pfam" id="PF00491">
    <property type="entry name" value="Arginase"/>
    <property type="match status" value="1"/>
</dbReference>